<reference evidence="1 2" key="1">
    <citation type="submission" date="2017-02" db="EMBL/GenBank/DDBJ databases">
        <title>Clonality and virulence of isolates of VRE in Hematopoietic Stem Cell Transplanted (HSCT) patients.</title>
        <authorList>
            <person name="Marchi A.P."/>
            <person name="Martins R.C."/>
            <person name="Marie S.K."/>
            <person name="Levin A.S."/>
            <person name="Costa S.F."/>
        </authorList>
    </citation>
    <scope>NUCLEOTIDE SEQUENCE [LARGE SCALE GENOMIC DNA]</scope>
    <source>
        <strain evidence="1 2">LIM1759</strain>
    </source>
</reference>
<accession>A0A1B5FWR6</accession>
<dbReference type="EMBL" id="MVGJ01000015">
    <property type="protein sequence ID" value="OOL83458.1"/>
    <property type="molecule type" value="Genomic_DNA"/>
</dbReference>
<dbReference type="Proteomes" id="UP000191171">
    <property type="component" value="Unassembled WGS sequence"/>
</dbReference>
<evidence type="ECO:0000313" key="1">
    <source>
        <dbReference type="EMBL" id="OOL83458.1"/>
    </source>
</evidence>
<organism evidence="1 2">
    <name type="scientific">Enterococcus faecium</name>
    <name type="common">Streptococcus faecium</name>
    <dbReference type="NCBI Taxonomy" id="1352"/>
    <lineage>
        <taxon>Bacteria</taxon>
        <taxon>Bacillati</taxon>
        <taxon>Bacillota</taxon>
        <taxon>Bacilli</taxon>
        <taxon>Lactobacillales</taxon>
        <taxon>Enterococcaceae</taxon>
        <taxon>Enterococcus</taxon>
    </lineage>
</organism>
<gene>
    <name evidence="1" type="ORF">B1P95_03590</name>
</gene>
<evidence type="ECO:0000313" key="2">
    <source>
        <dbReference type="Proteomes" id="UP000191171"/>
    </source>
</evidence>
<comment type="caution">
    <text evidence="1">The sequence shown here is derived from an EMBL/GenBank/DDBJ whole genome shotgun (WGS) entry which is preliminary data.</text>
</comment>
<name>A0A1B5FWR6_ENTFC</name>
<dbReference type="RefSeq" id="WP_002295990.1">
    <property type="nucleotide sequence ID" value="NZ_CP044274.1"/>
</dbReference>
<proteinExistence type="predicted"/>
<dbReference type="AlphaFoldDB" id="A0A1B5FWR6"/>
<protein>
    <submittedName>
        <fullName evidence="1">Uncharacterized protein</fullName>
    </submittedName>
</protein>
<sequence>MNSVSGIRLINFIKRSMMRGSKKTIIKRSTLMPKKWQNSMGTSLLSR</sequence>